<evidence type="ECO:0000313" key="3">
    <source>
        <dbReference type="Proteomes" id="UP000321638"/>
    </source>
</evidence>
<keyword evidence="3" id="KW-1185">Reference proteome</keyword>
<accession>A0A5C8PBY7</accession>
<keyword evidence="1" id="KW-0560">Oxidoreductase</keyword>
<dbReference type="AlphaFoldDB" id="A0A5C8PBY7"/>
<dbReference type="RefSeq" id="WP_147851054.1">
    <property type="nucleotide sequence ID" value="NZ_VDUZ01000049.1"/>
</dbReference>
<protein>
    <submittedName>
        <fullName evidence="2">Selenoprotein B glycine/betaine/sarcosine/D-proline reductase</fullName>
    </submittedName>
</protein>
<dbReference type="EMBL" id="VDUZ01000049">
    <property type="protein sequence ID" value="TXL71074.1"/>
    <property type="molecule type" value="Genomic_DNA"/>
</dbReference>
<dbReference type="GO" id="GO:0050485">
    <property type="term" value="F:oxidoreductase activity, acting on X-H and Y-H to form an X-Y bond, with a disulfide as acceptor"/>
    <property type="evidence" value="ECO:0007669"/>
    <property type="project" value="InterPro"/>
</dbReference>
<dbReference type="InterPro" id="IPR010187">
    <property type="entry name" value="Various_sel_PB"/>
</dbReference>
<evidence type="ECO:0000256" key="1">
    <source>
        <dbReference type="ARBA" id="ARBA00023002"/>
    </source>
</evidence>
<gene>
    <name evidence="2" type="ORF">FHP25_31895</name>
</gene>
<proteinExistence type="predicted"/>
<reference evidence="2 3" key="1">
    <citation type="submission" date="2019-06" db="EMBL/GenBank/DDBJ databases">
        <title>New taxonomy in bacterial strain CC-CFT640, isolated from vineyard.</title>
        <authorList>
            <person name="Lin S.-Y."/>
            <person name="Tsai C.-F."/>
            <person name="Young C.-C."/>
        </authorList>
    </citation>
    <scope>NUCLEOTIDE SEQUENCE [LARGE SCALE GENOMIC DNA]</scope>
    <source>
        <strain evidence="2 3">CC-CFT640</strain>
    </source>
</reference>
<comment type="caution">
    <text evidence="2">The sequence shown here is derived from an EMBL/GenBank/DDBJ whole genome shotgun (WGS) entry which is preliminary data.</text>
</comment>
<sequence>MARLEDLPPATRQRLVDLDCPTYDTRPFVTGEPLARRRVAIVTSAALMQRGERPLMAGENTFRELPAGLPAAGMVMSHISVNYDRTGFQRDPDVVFPLERLRELAADGTIGSVADTHYSVMGANDPKAWDELADRMVARLRQDRVDAVVLSPV</sequence>
<dbReference type="OrthoDB" id="1550957at2"/>
<evidence type="ECO:0000313" key="2">
    <source>
        <dbReference type="EMBL" id="TXL71074.1"/>
    </source>
</evidence>
<dbReference type="Proteomes" id="UP000321638">
    <property type="component" value="Unassembled WGS sequence"/>
</dbReference>
<dbReference type="Pfam" id="PF07355">
    <property type="entry name" value="GRDB"/>
    <property type="match status" value="1"/>
</dbReference>
<organism evidence="2 3">
    <name type="scientific">Vineibacter terrae</name>
    <dbReference type="NCBI Taxonomy" id="2586908"/>
    <lineage>
        <taxon>Bacteria</taxon>
        <taxon>Pseudomonadati</taxon>
        <taxon>Pseudomonadota</taxon>
        <taxon>Alphaproteobacteria</taxon>
        <taxon>Hyphomicrobiales</taxon>
        <taxon>Vineibacter</taxon>
    </lineage>
</organism>
<name>A0A5C8PBY7_9HYPH</name>